<proteinExistence type="predicted"/>
<dbReference type="Proteomes" id="UP000284763">
    <property type="component" value="Unassembled WGS sequence"/>
</dbReference>
<name>A0A424Z2R9_9EURY</name>
<evidence type="ECO:0000313" key="2">
    <source>
        <dbReference type="Proteomes" id="UP000284763"/>
    </source>
</evidence>
<feature type="non-terminal residue" evidence="1">
    <location>
        <position position="50"/>
    </location>
</feature>
<sequence length="50" mass="5468">MKIVNEPEIKELDGMTVACVSFVGNYLGNVKVFGDLFSKLCGWAGSKQLM</sequence>
<gene>
    <name evidence="1" type="ORF">D5R95_02800</name>
</gene>
<accession>A0A424Z2R9</accession>
<reference evidence="1 2" key="1">
    <citation type="submission" date="2018-08" db="EMBL/GenBank/DDBJ databases">
        <title>The metabolism and importance of syntrophic acetate oxidation coupled to methane or sulfide production in haloalkaline environments.</title>
        <authorList>
            <person name="Timmers P.H.A."/>
            <person name="Vavourakis C.D."/>
            <person name="Sorokin D.Y."/>
            <person name="Sinninghe Damste J.S."/>
            <person name="Muyzer G."/>
            <person name="Stams A.J.M."/>
            <person name="Plugge C.M."/>
        </authorList>
    </citation>
    <scope>NUCLEOTIDE SEQUENCE [LARGE SCALE GENOMIC DNA]</scope>
    <source>
        <strain evidence="1">MSAO_Arc3</strain>
    </source>
</reference>
<protein>
    <submittedName>
        <fullName evidence="1">Transcriptional regulator</fullName>
    </submittedName>
</protein>
<organism evidence="1 2">
    <name type="scientific">Methanosalsum natronophilum</name>
    <dbReference type="NCBI Taxonomy" id="768733"/>
    <lineage>
        <taxon>Archaea</taxon>
        <taxon>Methanobacteriati</taxon>
        <taxon>Methanobacteriota</taxon>
        <taxon>Stenosarchaea group</taxon>
        <taxon>Methanomicrobia</taxon>
        <taxon>Methanosarcinales</taxon>
        <taxon>Methanosarcinaceae</taxon>
        <taxon>Methanosalsum</taxon>
    </lineage>
</organism>
<dbReference type="AlphaFoldDB" id="A0A424Z2R9"/>
<dbReference type="EMBL" id="QZAB01000190">
    <property type="protein sequence ID" value="RQD88583.1"/>
    <property type="molecule type" value="Genomic_DNA"/>
</dbReference>
<evidence type="ECO:0000313" key="1">
    <source>
        <dbReference type="EMBL" id="RQD88583.1"/>
    </source>
</evidence>
<comment type="caution">
    <text evidence="1">The sequence shown here is derived from an EMBL/GenBank/DDBJ whole genome shotgun (WGS) entry which is preliminary data.</text>
</comment>